<keyword evidence="21" id="KW-1185">Reference proteome</keyword>
<name>A0A9P0F1J5_BEMTA</name>
<evidence type="ECO:0000256" key="12">
    <source>
        <dbReference type="ARBA" id="ARBA00023136"/>
    </source>
</evidence>
<sequence length="458" mass="52651">MHFCTLCLILWTTVASVSCIFFGADKTINELCFCKLQGKVDDCNCTIDAVDYFNNKKAYPRISSLVLKDYFRFYKVNLKAKCPFWTDDSRCAMRYCNVKPCRQSDLPPVYKGFANGGDVSYTLSKNLASDDCEQDTNAELSFLNTTLSASIMEDFAAWKAYDDAQDYYCQLPDVDDEAEYVDLTLNPERFTGYKGKSAHRIWNSIYMENCFRPKNSYGAYIRSSKLNGMCLEKRVFYRVVSGLHASINLHLCANYLLSERESYGIISDTGRWGKNFKEFERRFSPAMTDGEGPQWLRNLYFVYSLELRALEKAAPYLEQEKYYTGREKEDNETVAAVNDFLRVVKTFPEHFNESAMFQGGDSAKKLKADFKSHFRNISRIMDCVGCDKCKLWGKLQIQGLGTALKILFADHVDFESEAQKGQFSTFRLRRSEIVALFNSIARLSSSIYELDQFGLTMR</sequence>
<keyword evidence="13 18" id="KW-1015">Disulfide bond</keyword>
<keyword evidence="7 19" id="KW-0732">Signal</keyword>
<evidence type="ECO:0000313" key="21">
    <source>
        <dbReference type="Proteomes" id="UP001152759"/>
    </source>
</evidence>
<feature type="active site" description="Nucleophile" evidence="16">
    <location>
        <position position="386"/>
    </location>
</feature>
<feature type="binding site" evidence="17">
    <location>
        <position position="244"/>
    </location>
    <ligand>
        <name>FAD</name>
        <dbReference type="ChEBI" id="CHEBI:57692"/>
    </ligand>
</feature>
<evidence type="ECO:0000256" key="13">
    <source>
        <dbReference type="ARBA" id="ARBA00023157"/>
    </source>
</evidence>
<dbReference type="GO" id="GO:0015035">
    <property type="term" value="F:protein-disulfide reductase activity"/>
    <property type="evidence" value="ECO:0007669"/>
    <property type="project" value="InterPro"/>
</dbReference>
<evidence type="ECO:0000313" key="20">
    <source>
        <dbReference type="EMBL" id="CAH0385010.1"/>
    </source>
</evidence>
<feature type="binding site" evidence="17">
    <location>
        <position position="241"/>
    </location>
    <ligand>
        <name>FAD</name>
        <dbReference type="ChEBI" id="CHEBI:57692"/>
    </ligand>
</feature>
<evidence type="ECO:0000256" key="9">
    <source>
        <dbReference type="ARBA" id="ARBA00022827"/>
    </source>
</evidence>
<evidence type="ECO:0000256" key="11">
    <source>
        <dbReference type="ARBA" id="ARBA00023002"/>
    </source>
</evidence>
<dbReference type="InterPro" id="IPR007266">
    <property type="entry name" value="Ero1"/>
</dbReference>
<proteinExistence type="inferred from homology"/>
<reference evidence="20" key="1">
    <citation type="submission" date="2021-12" db="EMBL/GenBank/DDBJ databases">
        <authorList>
            <person name="King R."/>
        </authorList>
    </citation>
    <scope>NUCLEOTIDE SEQUENCE</scope>
</reference>
<evidence type="ECO:0000256" key="17">
    <source>
        <dbReference type="PIRSR" id="PIRSR017205-2"/>
    </source>
</evidence>
<dbReference type="Proteomes" id="UP001152759">
    <property type="component" value="Chromosome 2"/>
</dbReference>
<evidence type="ECO:0000256" key="14">
    <source>
        <dbReference type="ARBA" id="ARBA00023180"/>
    </source>
</evidence>
<feature type="signal peptide" evidence="19">
    <location>
        <begin position="1"/>
        <end position="19"/>
    </location>
</feature>
<dbReference type="InterPro" id="IPR037192">
    <property type="entry name" value="ERO1-like_sf"/>
</dbReference>
<evidence type="ECO:0000256" key="4">
    <source>
        <dbReference type="ARBA" id="ARBA00011802"/>
    </source>
</evidence>
<feature type="chain" id="PRO_5040133465" description="Ero1-like protein" evidence="19">
    <location>
        <begin position="20"/>
        <end position="458"/>
    </location>
</feature>
<dbReference type="GO" id="GO:0071949">
    <property type="term" value="F:FAD binding"/>
    <property type="evidence" value="ECO:0007669"/>
    <property type="project" value="InterPro"/>
</dbReference>
<feature type="binding site" evidence="17">
    <location>
        <position position="282"/>
    </location>
    <ligand>
        <name>FAD</name>
        <dbReference type="ChEBI" id="CHEBI:57692"/>
    </ligand>
</feature>
<dbReference type="OrthoDB" id="269384at2759"/>
<evidence type="ECO:0000256" key="6">
    <source>
        <dbReference type="ARBA" id="ARBA00022630"/>
    </source>
</evidence>
<dbReference type="EMBL" id="OU963863">
    <property type="protein sequence ID" value="CAH0385010.1"/>
    <property type="molecule type" value="Genomic_DNA"/>
</dbReference>
<evidence type="ECO:0000256" key="19">
    <source>
        <dbReference type="SAM" id="SignalP"/>
    </source>
</evidence>
<evidence type="ECO:0000256" key="15">
    <source>
        <dbReference type="ARBA" id="ARBA00023284"/>
    </source>
</evidence>
<keyword evidence="6" id="KW-0285">Flavoprotein</keyword>
<dbReference type="PIRSF" id="PIRSF017205">
    <property type="entry name" value="ERO1"/>
    <property type="match status" value="1"/>
</dbReference>
<comment type="similarity">
    <text evidence="3">Belongs to the EROs family.</text>
</comment>
<evidence type="ECO:0000256" key="18">
    <source>
        <dbReference type="PIRSR" id="PIRSR017205-3"/>
    </source>
</evidence>
<feature type="binding site" evidence="17">
    <location>
        <position position="189"/>
    </location>
    <ligand>
        <name>FAD</name>
        <dbReference type="ChEBI" id="CHEBI:57692"/>
    </ligand>
</feature>
<protein>
    <recommendedName>
        <fullName evidence="22">Ero1-like protein</fullName>
    </recommendedName>
</protein>
<feature type="disulfide bond" description="Redox-active" evidence="18">
    <location>
        <begin position="91"/>
        <end position="96"/>
    </location>
</feature>
<keyword evidence="8" id="KW-0256">Endoplasmic reticulum</keyword>
<dbReference type="PANTHER" id="PTHR12613:SF0">
    <property type="entry name" value="ERO1-LIKE PROTEIN"/>
    <property type="match status" value="1"/>
</dbReference>
<organism evidence="20 21">
    <name type="scientific">Bemisia tabaci</name>
    <name type="common">Sweetpotato whitefly</name>
    <name type="synonym">Aleurodes tabaci</name>
    <dbReference type="NCBI Taxonomy" id="7038"/>
    <lineage>
        <taxon>Eukaryota</taxon>
        <taxon>Metazoa</taxon>
        <taxon>Ecdysozoa</taxon>
        <taxon>Arthropoda</taxon>
        <taxon>Hexapoda</taxon>
        <taxon>Insecta</taxon>
        <taxon>Pterygota</taxon>
        <taxon>Neoptera</taxon>
        <taxon>Paraneoptera</taxon>
        <taxon>Hemiptera</taxon>
        <taxon>Sternorrhyncha</taxon>
        <taxon>Aleyrodoidea</taxon>
        <taxon>Aleyrodidae</taxon>
        <taxon>Aleyrodinae</taxon>
        <taxon>Bemisia</taxon>
    </lineage>
</organism>
<comment type="subunit">
    <text evidence="4">May function both as a monomer and a homodimer.</text>
</comment>
<feature type="binding site" evidence="17">
    <location>
        <position position="202"/>
    </location>
    <ligand>
        <name>FAD</name>
        <dbReference type="ChEBI" id="CHEBI:57692"/>
    </ligand>
</feature>
<feature type="binding site" evidence="17">
    <location>
        <position position="191"/>
    </location>
    <ligand>
        <name>FAD</name>
        <dbReference type="ChEBI" id="CHEBI:57692"/>
    </ligand>
</feature>
<dbReference type="GO" id="GO:0005789">
    <property type="term" value="C:endoplasmic reticulum membrane"/>
    <property type="evidence" value="ECO:0007669"/>
    <property type="project" value="UniProtKB-SubCell"/>
</dbReference>
<keyword evidence="11" id="KW-0560">Oxidoreductase</keyword>
<dbReference type="GO" id="GO:0016972">
    <property type="term" value="F:thiol oxidase activity"/>
    <property type="evidence" value="ECO:0007669"/>
    <property type="project" value="InterPro"/>
</dbReference>
<dbReference type="PANTHER" id="PTHR12613">
    <property type="entry name" value="ERO1-RELATED"/>
    <property type="match status" value="1"/>
</dbReference>
<keyword evidence="10" id="KW-0249">Electron transport</keyword>
<gene>
    <name evidence="20" type="ORF">BEMITA_LOCUS4290</name>
</gene>
<evidence type="ECO:0000256" key="10">
    <source>
        <dbReference type="ARBA" id="ARBA00022982"/>
    </source>
</evidence>
<evidence type="ECO:0000256" key="1">
    <source>
        <dbReference type="ARBA" id="ARBA00001974"/>
    </source>
</evidence>
<accession>A0A9P0F1J5</accession>
<evidence type="ECO:0008006" key="22">
    <source>
        <dbReference type="Google" id="ProtNLM"/>
    </source>
</evidence>
<keyword evidence="15" id="KW-0676">Redox-active center</keyword>
<evidence type="ECO:0000256" key="7">
    <source>
        <dbReference type="ARBA" id="ARBA00022729"/>
    </source>
</evidence>
<evidence type="ECO:0000256" key="16">
    <source>
        <dbReference type="PIRSR" id="PIRSR017205-1"/>
    </source>
</evidence>
<dbReference type="SUPFAM" id="SSF110019">
    <property type="entry name" value="ERO1-like"/>
    <property type="match status" value="1"/>
</dbReference>
<evidence type="ECO:0000256" key="3">
    <source>
        <dbReference type="ARBA" id="ARBA00008277"/>
    </source>
</evidence>
<keyword evidence="5" id="KW-0813">Transport</keyword>
<keyword evidence="12" id="KW-0472">Membrane</keyword>
<keyword evidence="9 17" id="KW-0274">FAD</keyword>
<comment type="cofactor">
    <cofactor evidence="1 17">
        <name>FAD</name>
        <dbReference type="ChEBI" id="CHEBI:57692"/>
    </cofactor>
</comment>
<feature type="disulfide bond" description="Redox-active" evidence="18">
    <location>
        <begin position="386"/>
        <end position="389"/>
    </location>
</feature>
<feature type="active site" evidence="16">
    <location>
        <position position="389"/>
    </location>
</feature>
<keyword evidence="14" id="KW-0325">Glycoprotein</keyword>
<evidence type="ECO:0000256" key="5">
    <source>
        <dbReference type="ARBA" id="ARBA00022448"/>
    </source>
</evidence>
<comment type="subcellular location">
    <subcellularLocation>
        <location evidence="2">Endoplasmic reticulum membrane</location>
        <topology evidence="2">Peripheral membrane protein</topology>
        <orientation evidence="2">Lumenal side</orientation>
    </subcellularLocation>
</comment>
<dbReference type="GO" id="GO:0034975">
    <property type="term" value="P:protein folding in endoplasmic reticulum"/>
    <property type="evidence" value="ECO:0007669"/>
    <property type="project" value="InterPro"/>
</dbReference>
<dbReference type="AlphaFoldDB" id="A0A9P0F1J5"/>
<evidence type="ECO:0000256" key="8">
    <source>
        <dbReference type="ARBA" id="ARBA00022824"/>
    </source>
</evidence>
<dbReference type="Pfam" id="PF04137">
    <property type="entry name" value="ERO1"/>
    <property type="match status" value="1"/>
</dbReference>
<evidence type="ECO:0000256" key="2">
    <source>
        <dbReference type="ARBA" id="ARBA00004367"/>
    </source>
</evidence>